<evidence type="ECO:0000256" key="1">
    <source>
        <dbReference type="ARBA" id="ARBA00001966"/>
    </source>
</evidence>
<dbReference type="Gene3D" id="3.20.20.70">
    <property type="entry name" value="Aldolase class I"/>
    <property type="match status" value="1"/>
</dbReference>
<dbReference type="Proteomes" id="UP000185911">
    <property type="component" value="Unassembled WGS sequence"/>
</dbReference>
<evidence type="ECO:0000313" key="7">
    <source>
        <dbReference type="Proteomes" id="UP000185911"/>
    </source>
</evidence>
<dbReference type="InterPro" id="IPR013785">
    <property type="entry name" value="Aldolase_TIM"/>
</dbReference>
<gene>
    <name evidence="6" type="ORF">BLL52_3296</name>
</gene>
<comment type="cofactor">
    <cofactor evidence="1">
        <name>[4Fe-4S] cluster</name>
        <dbReference type="ChEBI" id="CHEBI:49883"/>
    </cofactor>
</comment>
<proteinExistence type="predicted"/>
<keyword evidence="4" id="KW-0408">Iron</keyword>
<keyword evidence="5" id="KW-0411">Iron-sulfur</keyword>
<keyword evidence="7" id="KW-1185">Reference proteome</keyword>
<dbReference type="GO" id="GO:0003824">
    <property type="term" value="F:catalytic activity"/>
    <property type="evidence" value="ECO:0007669"/>
    <property type="project" value="InterPro"/>
</dbReference>
<dbReference type="EMBL" id="MSYM01000017">
    <property type="protein sequence ID" value="OLP05172.1"/>
    <property type="molecule type" value="Genomic_DNA"/>
</dbReference>
<keyword evidence="2" id="KW-0949">S-adenosyl-L-methionine</keyword>
<protein>
    <recommendedName>
        <fullName evidence="8">Radical SAM superfamily protein</fullName>
    </recommendedName>
</protein>
<evidence type="ECO:0000313" key="6">
    <source>
        <dbReference type="EMBL" id="OLP05172.1"/>
    </source>
</evidence>
<organism evidence="6 7">
    <name type="scientific">Rhodoferax antarcticus ANT.BR</name>
    <dbReference type="NCBI Taxonomy" id="1111071"/>
    <lineage>
        <taxon>Bacteria</taxon>
        <taxon>Pseudomonadati</taxon>
        <taxon>Pseudomonadota</taxon>
        <taxon>Betaproteobacteria</taxon>
        <taxon>Burkholderiales</taxon>
        <taxon>Comamonadaceae</taxon>
        <taxon>Rhodoferax</taxon>
    </lineage>
</organism>
<evidence type="ECO:0008006" key="8">
    <source>
        <dbReference type="Google" id="ProtNLM"/>
    </source>
</evidence>
<name>A0A1Q8YB10_9BURK</name>
<dbReference type="SFLD" id="SFLDS00029">
    <property type="entry name" value="Radical_SAM"/>
    <property type="match status" value="1"/>
</dbReference>
<comment type="caution">
    <text evidence="6">The sequence shown here is derived from an EMBL/GenBank/DDBJ whole genome shotgun (WGS) entry which is preliminary data.</text>
</comment>
<evidence type="ECO:0000256" key="4">
    <source>
        <dbReference type="ARBA" id="ARBA00023004"/>
    </source>
</evidence>
<evidence type="ECO:0000256" key="2">
    <source>
        <dbReference type="ARBA" id="ARBA00022691"/>
    </source>
</evidence>
<dbReference type="GO" id="GO:0051536">
    <property type="term" value="F:iron-sulfur cluster binding"/>
    <property type="evidence" value="ECO:0007669"/>
    <property type="project" value="UniProtKB-KW"/>
</dbReference>
<evidence type="ECO:0000256" key="5">
    <source>
        <dbReference type="ARBA" id="ARBA00023014"/>
    </source>
</evidence>
<keyword evidence="3" id="KW-0479">Metal-binding</keyword>
<accession>A0A1Q8YB10</accession>
<reference evidence="6 7" key="1">
    <citation type="submission" date="2017-01" db="EMBL/GenBank/DDBJ databases">
        <title>Genome sequence of Rhodoferax antarcticus ANT.BR, a psychrophilic purple nonsulfur bacterium from an Antarctic microbial mat.</title>
        <authorList>
            <person name="Baker J."/>
            <person name="Riester C."/>
            <person name="Skinner B."/>
            <person name="Newell A."/>
            <person name="Swingley W."/>
            <person name="Madigan M."/>
            <person name="Jung D."/>
            <person name="Asao M."/>
            <person name="Chen M."/>
            <person name="Loughlin P."/>
            <person name="Pan H."/>
            <person name="Lin S."/>
            <person name="Li N."/>
            <person name="Shaw J."/>
            <person name="Prado M."/>
            <person name="Sherman C."/>
            <person name="Li X."/>
            <person name="Tang J."/>
            <person name="Blankenship R."/>
            <person name="Zhao T."/>
            <person name="Touchman J."/>
            <person name="Sattley M."/>
        </authorList>
    </citation>
    <scope>NUCLEOTIDE SEQUENCE [LARGE SCALE GENOMIC DNA]</scope>
    <source>
        <strain evidence="6 7">ANT.BR</strain>
    </source>
</reference>
<dbReference type="SUPFAM" id="SSF102114">
    <property type="entry name" value="Radical SAM enzymes"/>
    <property type="match status" value="1"/>
</dbReference>
<evidence type="ECO:0000256" key="3">
    <source>
        <dbReference type="ARBA" id="ARBA00022723"/>
    </source>
</evidence>
<sequence>MHLQGHLLYIDITQVCGIGCSFCMYADRHKTGMSMELSALGRENLSTLINAPDVKRISISGEGEPLNNTKVFHEILGLSKGGRRFEFITSGFFPHDKMLDLYETTNQILLANGDSCNIRLSADSHHIEKVKWRAHGFSLDYFQRRRPSGLSFSFRSIDTDRDFTRRYLLGELEKLGISARVEPQSILEDALVVGDQLYSIDYKNLVHPAPSTPPGYLDLEGYIKAIESKVNKHFTFGSLNKSPQANGLDVTIKPNGDVFLYGIESKLLGNIHFDQIDWQKLVAHVIETPLFRALYTQPLSELLMRAESDNKLRTVVAKVNNRKRSINPSSSRNRSGRQICSAHIPRQQRLHCFNRIGRWQVAQHPAQPSIGLQSIGFGRLHQ</sequence>
<dbReference type="InterPro" id="IPR007197">
    <property type="entry name" value="rSAM"/>
</dbReference>
<dbReference type="GO" id="GO:0046872">
    <property type="term" value="F:metal ion binding"/>
    <property type="evidence" value="ECO:0007669"/>
    <property type="project" value="UniProtKB-KW"/>
</dbReference>
<dbReference type="InterPro" id="IPR058240">
    <property type="entry name" value="rSAM_sf"/>
</dbReference>
<dbReference type="AlphaFoldDB" id="A0A1Q8YB10"/>